<dbReference type="RefSeq" id="WP_116008232.1">
    <property type="nucleotide sequence ID" value="NZ_QUOU01000001.1"/>
</dbReference>
<feature type="transmembrane region" description="Helical" evidence="1">
    <location>
        <begin position="30"/>
        <end position="47"/>
    </location>
</feature>
<evidence type="ECO:0000313" key="3">
    <source>
        <dbReference type="Proteomes" id="UP000256478"/>
    </source>
</evidence>
<evidence type="ECO:0000256" key="1">
    <source>
        <dbReference type="SAM" id="Phobius"/>
    </source>
</evidence>
<feature type="transmembrane region" description="Helical" evidence="1">
    <location>
        <begin position="7"/>
        <end position="24"/>
    </location>
</feature>
<comment type="caution">
    <text evidence="2">The sequence shown here is derived from an EMBL/GenBank/DDBJ whole genome shotgun (WGS) entry which is preliminary data.</text>
</comment>
<dbReference type="Proteomes" id="UP000256478">
    <property type="component" value="Unassembled WGS sequence"/>
</dbReference>
<organism evidence="2 3">
    <name type="scientific">Thalassotalea euphylliae</name>
    <dbReference type="NCBI Taxonomy" id="1655234"/>
    <lineage>
        <taxon>Bacteria</taxon>
        <taxon>Pseudomonadati</taxon>
        <taxon>Pseudomonadota</taxon>
        <taxon>Gammaproteobacteria</taxon>
        <taxon>Alteromonadales</taxon>
        <taxon>Colwelliaceae</taxon>
        <taxon>Thalassotalea</taxon>
    </lineage>
</organism>
<reference evidence="2 3" key="1">
    <citation type="submission" date="2018-08" db="EMBL/GenBank/DDBJ databases">
        <title>Thalassotalea euphylliae genome.</title>
        <authorList>
            <person name="Summers S."/>
            <person name="Rice S.A."/>
            <person name="Freckelton M.L."/>
            <person name="Nedved B.T."/>
            <person name="Hadfield M.G."/>
        </authorList>
    </citation>
    <scope>NUCLEOTIDE SEQUENCE [LARGE SCALE GENOMIC DNA]</scope>
    <source>
        <strain evidence="2 3">H1</strain>
    </source>
</reference>
<dbReference type="EMBL" id="QUOU01000001">
    <property type="protein sequence ID" value="REL27146.1"/>
    <property type="molecule type" value="Genomic_DNA"/>
</dbReference>
<keyword evidence="1" id="KW-0812">Transmembrane</keyword>
<evidence type="ECO:0000313" key="2">
    <source>
        <dbReference type="EMBL" id="REL27146.1"/>
    </source>
</evidence>
<dbReference type="OrthoDB" id="6199444at2"/>
<accession>A0A3E0TRB0</accession>
<name>A0A3E0TRB0_9GAMM</name>
<keyword evidence="1" id="KW-0472">Membrane</keyword>
<protein>
    <submittedName>
        <fullName evidence="2">Uncharacterized protein</fullName>
    </submittedName>
</protein>
<proteinExistence type="predicted"/>
<sequence length="102" mass="11562">MESLRELIATLCFIAGTILVTSMLAQEFSWLMLIAPIILYATAYLCWPSKRRGKRDSENVVLDIIELIIEFPVEFFLWLFRLLGRVLASLLGAKGDGLDIDI</sequence>
<gene>
    <name evidence="2" type="ORF">DXX93_11595</name>
</gene>
<keyword evidence="1" id="KW-1133">Transmembrane helix</keyword>
<dbReference type="AlphaFoldDB" id="A0A3E0TRB0"/>